<evidence type="ECO:0000259" key="2">
    <source>
        <dbReference type="Pfam" id="PF06985"/>
    </source>
</evidence>
<comment type="caution">
    <text evidence="3">The sequence shown here is derived from an EMBL/GenBank/DDBJ whole genome shotgun (WGS) entry which is preliminary data.</text>
</comment>
<evidence type="ECO:0000313" key="3">
    <source>
        <dbReference type="EMBL" id="KAH7087841.1"/>
    </source>
</evidence>
<protein>
    <submittedName>
        <fullName evidence="3">Heterokaryon incompatibility protein-domain-containing protein</fullName>
    </submittedName>
</protein>
<dbReference type="AlphaFoldDB" id="A0A8K0VZT3"/>
<proteinExistence type="predicted"/>
<feature type="region of interest" description="Disordered" evidence="1">
    <location>
        <begin position="1"/>
        <end position="38"/>
    </location>
</feature>
<dbReference type="EMBL" id="JAGMVJ010000009">
    <property type="protein sequence ID" value="KAH7087841.1"/>
    <property type="molecule type" value="Genomic_DNA"/>
</dbReference>
<reference evidence="3" key="1">
    <citation type="journal article" date="2021" name="Nat. Commun.">
        <title>Genetic determinants of endophytism in the Arabidopsis root mycobiome.</title>
        <authorList>
            <person name="Mesny F."/>
            <person name="Miyauchi S."/>
            <person name="Thiergart T."/>
            <person name="Pickel B."/>
            <person name="Atanasova L."/>
            <person name="Karlsson M."/>
            <person name="Huettel B."/>
            <person name="Barry K.W."/>
            <person name="Haridas S."/>
            <person name="Chen C."/>
            <person name="Bauer D."/>
            <person name="Andreopoulos W."/>
            <person name="Pangilinan J."/>
            <person name="LaButti K."/>
            <person name="Riley R."/>
            <person name="Lipzen A."/>
            <person name="Clum A."/>
            <person name="Drula E."/>
            <person name="Henrissat B."/>
            <person name="Kohler A."/>
            <person name="Grigoriev I.V."/>
            <person name="Martin F.M."/>
            <person name="Hacquard S."/>
        </authorList>
    </citation>
    <scope>NUCLEOTIDE SEQUENCE</scope>
    <source>
        <strain evidence="3">MPI-SDFR-AT-0120</strain>
    </source>
</reference>
<feature type="compositionally biased region" description="Basic and acidic residues" evidence="1">
    <location>
        <begin position="1"/>
        <end position="28"/>
    </location>
</feature>
<organism evidence="3 4">
    <name type="scientific">Paraphoma chrysanthemicola</name>
    <dbReference type="NCBI Taxonomy" id="798071"/>
    <lineage>
        <taxon>Eukaryota</taxon>
        <taxon>Fungi</taxon>
        <taxon>Dikarya</taxon>
        <taxon>Ascomycota</taxon>
        <taxon>Pezizomycotina</taxon>
        <taxon>Dothideomycetes</taxon>
        <taxon>Pleosporomycetidae</taxon>
        <taxon>Pleosporales</taxon>
        <taxon>Pleosporineae</taxon>
        <taxon>Phaeosphaeriaceae</taxon>
        <taxon>Paraphoma</taxon>
    </lineage>
</organism>
<sequence length="274" mass="31657">MASHDEYAADDIPKHESVHNLPVRETHEQNTTWSPYSLPPHQDGIRTLRVLVLHGSHYSPSSEPLVDLLLVSITAEESDHPSATLDAKFPDFEAVSYAWGETKTDRNLRCTRRTPIQYDPEVPFLQILEHSLPHERIEFSQTVYDIIVDLQPRTGYRLIWLDALCINQRDTVDRKEQVNLMRVVYGNAKRVIVWLPCQLDSSMDEETRTKLNARIVVNKLSSVEPLLNRHSSFRYDHSTQVPQAIDKQLFVPQSEISILGKLLAQPWFDRTWVI</sequence>
<dbReference type="OrthoDB" id="3778314at2759"/>
<evidence type="ECO:0000313" key="4">
    <source>
        <dbReference type="Proteomes" id="UP000813461"/>
    </source>
</evidence>
<accession>A0A8K0VZT3</accession>
<dbReference type="Pfam" id="PF06985">
    <property type="entry name" value="HET"/>
    <property type="match status" value="1"/>
</dbReference>
<evidence type="ECO:0000256" key="1">
    <source>
        <dbReference type="SAM" id="MobiDB-lite"/>
    </source>
</evidence>
<dbReference type="InterPro" id="IPR052895">
    <property type="entry name" value="HetReg/Transcr_Mod"/>
</dbReference>
<dbReference type="InterPro" id="IPR010730">
    <property type="entry name" value="HET"/>
</dbReference>
<dbReference type="PANTHER" id="PTHR24148">
    <property type="entry name" value="ANKYRIN REPEAT DOMAIN-CONTAINING PROTEIN 39 HOMOLOG-RELATED"/>
    <property type="match status" value="1"/>
</dbReference>
<dbReference type="PANTHER" id="PTHR24148:SF64">
    <property type="entry name" value="HETEROKARYON INCOMPATIBILITY DOMAIN-CONTAINING PROTEIN"/>
    <property type="match status" value="1"/>
</dbReference>
<name>A0A8K0VZT3_9PLEO</name>
<gene>
    <name evidence="3" type="ORF">FB567DRAFT_592498</name>
</gene>
<keyword evidence="4" id="KW-1185">Reference proteome</keyword>
<dbReference type="Proteomes" id="UP000813461">
    <property type="component" value="Unassembled WGS sequence"/>
</dbReference>
<feature type="domain" description="Heterokaryon incompatibility" evidence="2">
    <location>
        <begin position="92"/>
        <end position="274"/>
    </location>
</feature>